<dbReference type="InterPro" id="IPR002575">
    <property type="entry name" value="Aminoglycoside_PTrfase"/>
</dbReference>
<comment type="caution">
    <text evidence="7">The sequence shown here is derived from an EMBL/GenBank/DDBJ whole genome shotgun (WGS) entry which is preliminary data.</text>
</comment>
<evidence type="ECO:0000256" key="4">
    <source>
        <dbReference type="ARBA" id="ARBA00022777"/>
    </source>
</evidence>
<comment type="similarity">
    <text evidence="1">Belongs to the methylthioribose kinase family.</text>
</comment>
<protein>
    <recommendedName>
        <fullName evidence="6">Aminoglycoside phosphotransferase domain-containing protein</fullName>
    </recommendedName>
</protein>
<dbReference type="GO" id="GO:0016301">
    <property type="term" value="F:kinase activity"/>
    <property type="evidence" value="ECO:0007669"/>
    <property type="project" value="UniProtKB-KW"/>
</dbReference>
<evidence type="ECO:0000259" key="6">
    <source>
        <dbReference type="Pfam" id="PF01636"/>
    </source>
</evidence>
<dbReference type="Gene3D" id="3.90.1200.10">
    <property type="match status" value="1"/>
</dbReference>
<reference evidence="7" key="2">
    <citation type="submission" date="2023-01" db="EMBL/GenBank/DDBJ databases">
        <authorList>
            <person name="Petersen C."/>
        </authorList>
    </citation>
    <scope>NUCLEOTIDE SEQUENCE</scope>
    <source>
        <strain evidence="7">IBT 17514</strain>
    </source>
</reference>
<reference evidence="7" key="1">
    <citation type="journal article" date="2023" name="IMA Fungus">
        <title>Comparative genomic study of the Penicillium genus elucidates a diverse pangenome and 15 lateral gene transfer events.</title>
        <authorList>
            <person name="Petersen C."/>
            <person name="Sorensen T."/>
            <person name="Nielsen M.R."/>
            <person name="Sondergaard T.E."/>
            <person name="Sorensen J.L."/>
            <person name="Fitzpatrick D.A."/>
            <person name="Frisvad J.C."/>
            <person name="Nielsen K.L."/>
        </authorList>
    </citation>
    <scope>NUCLEOTIDE SEQUENCE</scope>
    <source>
        <strain evidence="7">IBT 17514</strain>
    </source>
</reference>
<dbReference type="SUPFAM" id="SSF56112">
    <property type="entry name" value="Protein kinase-like (PK-like)"/>
    <property type="match status" value="1"/>
</dbReference>
<dbReference type="AlphaFoldDB" id="A0AAD6MY53"/>
<keyword evidence="2" id="KW-0808">Transferase</keyword>
<dbReference type="Proteomes" id="UP001215712">
    <property type="component" value="Unassembled WGS sequence"/>
</dbReference>
<feature type="domain" description="Aminoglycoside phosphotransferase" evidence="6">
    <location>
        <begin position="94"/>
        <end position="277"/>
    </location>
</feature>
<evidence type="ECO:0000256" key="1">
    <source>
        <dbReference type="ARBA" id="ARBA00010165"/>
    </source>
</evidence>
<organism evidence="7 8">
    <name type="scientific">Penicillium malachiteum</name>
    <dbReference type="NCBI Taxonomy" id="1324776"/>
    <lineage>
        <taxon>Eukaryota</taxon>
        <taxon>Fungi</taxon>
        <taxon>Dikarya</taxon>
        <taxon>Ascomycota</taxon>
        <taxon>Pezizomycotina</taxon>
        <taxon>Eurotiomycetes</taxon>
        <taxon>Eurotiomycetidae</taxon>
        <taxon>Eurotiales</taxon>
        <taxon>Aspergillaceae</taxon>
        <taxon>Penicillium</taxon>
    </lineage>
</organism>
<dbReference type="PANTHER" id="PTHR34273:SF2">
    <property type="entry name" value="METHYLTHIORIBOSE KINASE"/>
    <property type="match status" value="1"/>
</dbReference>
<keyword evidence="3" id="KW-0547">Nucleotide-binding</keyword>
<proteinExistence type="inferred from homology"/>
<sequence>MDTTHSEDKDEVRDFIAQQLKSTPYACSSLTRLSGGTANFIYRGTLSGSHDSIIIKHSKDHVASNPNFKLDTQRSYFEEVTLEALGDLAPYSQENITVTTPRILHFDAEANTQIHEDLPYSVNLKTFLLEKITNDVSESYSRSLGQSLGSWLRSFHEWGAKPEQKKTSDIITKNTSMKQVKFYVNYGLLLDTIDNFPGVLEESRGIFEQVCDLATAESKTDIIDDTNGLLHGDFWTGNVLISSNPLLEKAETKIFAIDWELTHIGHRSSDLGQMIAELYETKLFKGVEHGLWIIEGFSKGYGPLSDEMAFRTAIHTGVHLICWGSRVAGWGDEDQVRNVVEIGRNLVVQAWTKNKAWFEQDPMGCLFRK</sequence>
<evidence type="ECO:0000256" key="5">
    <source>
        <dbReference type="ARBA" id="ARBA00022840"/>
    </source>
</evidence>
<gene>
    <name evidence="7" type="ORF">N7493_004039</name>
</gene>
<keyword evidence="4" id="KW-0418">Kinase</keyword>
<evidence type="ECO:0000256" key="2">
    <source>
        <dbReference type="ARBA" id="ARBA00022679"/>
    </source>
</evidence>
<name>A0AAD6MY53_9EURO</name>
<evidence type="ECO:0000313" key="8">
    <source>
        <dbReference type="Proteomes" id="UP001215712"/>
    </source>
</evidence>
<dbReference type="PANTHER" id="PTHR34273">
    <property type="entry name" value="METHYLTHIORIBOSE KINASE"/>
    <property type="match status" value="1"/>
</dbReference>
<dbReference type="GO" id="GO:0005524">
    <property type="term" value="F:ATP binding"/>
    <property type="evidence" value="ECO:0007669"/>
    <property type="project" value="UniProtKB-KW"/>
</dbReference>
<keyword evidence="5" id="KW-0067">ATP-binding</keyword>
<evidence type="ECO:0000313" key="7">
    <source>
        <dbReference type="EMBL" id="KAJ5732558.1"/>
    </source>
</evidence>
<dbReference type="Gene3D" id="3.30.200.20">
    <property type="entry name" value="Phosphorylase Kinase, domain 1"/>
    <property type="match status" value="1"/>
</dbReference>
<dbReference type="EMBL" id="JAQJAN010000004">
    <property type="protein sequence ID" value="KAJ5732558.1"/>
    <property type="molecule type" value="Genomic_DNA"/>
</dbReference>
<accession>A0AAD6MY53</accession>
<keyword evidence="8" id="KW-1185">Reference proteome</keyword>
<evidence type="ECO:0000256" key="3">
    <source>
        <dbReference type="ARBA" id="ARBA00022741"/>
    </source>
</evidence>
<dbReference type="Pfam" id="PF01636">
    <property type="entry name" value="APH"/>
    <property type="match status" value="1"/>
</dbReference>
<dbReference type="InterPro" id="IPR011009">
    <property type="entry name" value="Kinase-like_dom_sf"/>
</dbReference>